<reference evidence="2" key="1">
    <citation type="journal article" date="2021" name="Genome Biol. Evol.">
        <title>A High-Quality Reference Genome for a Parasitic Bivalve with Doubly Uniparental Inheritance (Bivalvia: Unionida).</title>
        <authorList>
            <person name="Smith C.H."/>
        </authorList>
    </citation>
    <scope>NUCLEOTIDE SEQUENCE</scope>
    <source>
        <strain evidence="2">CHS0354</strain>
    </source>
</reference>
<evidence type="ECO:0000259" key="1">
    <source>
        <dbReference type="Pfam" id="PF09458"/>
    </source>
</evidence>
<dbReference type="SUPFAM" id="SSF141086">
    <property type="entry name" value="Agglutinin HPA-like"/>
    <property type="match status" value="1"/>
</dbReference>
<keyword evidence="3" id="KW-1185">Reference proteome</keyword>
<feature type="domain" description="H-type lectin" evidence="1">
    <location>
        <begin position="77"/>
        <end position="132"/>
    </location>
</feature>
<dbReference type="Proteomes" id="UP001195483">
    <property type="component" value="Unassembled WGS sequence"/>
</dbReference>
<protein>
    <recommendedName>
        <fullName evidence="1">H-type lectin domain-containing protein</fullName>
    </recommendedName>
</protein>
<evidence type="ECO:0000313" key="3">
    <source>
        <dbReference type="Proteomes" id="UP001195483"/>
    </source>
</evidence>
<proteinExistence type="predicted"/>
<reference evidence="2" key="2">
    <citation type="journal article" date="2021" name="Genome Biol. Evol.">
        <title>Developing a high-quality reference genome for a parasitic bivalve with doubly uniparental inheritance (Bivalvia: Unionida).</title>
        <authorList>
            <person name="Smith C.H."/>
        </authorList>
    </citation>
    <scope>NUCLEOTIDE SEQUENCE</scope>
    <source>
        <strain evidence="2">CHS0354</strain>
        <tissue evidence="2">Mantle</tissue>
    </source>
</reference>
<accession>A0AAE0T340</accession>
<dbReference type="AlphaFoldDB" id="A0AAE0T340"/>
<gene>
    <name evidence="2" type="ORF">CHS0354_039348</name>
</gene>
<organism evidence="2 3">
    <name type="scientific">Potamilus streckersoni</name>
    <dbReference type="NCBI Taxonomy" id="2493646"/>
    <lineage>
        <taxon>Eukaryota</taxon>
        <taxon>Metazoa</taxon>
        <taxon>Spiralia</taxon>
        <taxon>Lophotrochozoa</taxon>
        <taxon>Mollusca</taxon>
        <taxon>Bivalvia</taxon>
        <taxon>Autobranchia</taxon>
        <taxon>Heteroconchia</taxon>
        <taxon>Palaeoheterodonta</taxon>
        <taxon>Unionida</taxon>
        <taxon>Unionoidea</taxon>
        <taxon>Unionidae</taxon>
        <taxon>Ambleminae</taxon>
        <taxon>Lampsilini</taxon>
        <taxon>Potamilus</taxon>
    </lineage>
</organism>
<evidence type="ECO:0000313" key="2">
    <source>
        <dbReference type="EMBL" id="KAK3602930.1"/>
    </source>
</evidence>
<sequence>MKSSQSSAIYNVGEIQEDIEEYIGSRKDVLDKHSKAIEIEKGNIKNVQQHFTASDRCLTGIVALDQPVSSDEERLPKVQFDTQFSSPPVLSYGIVKLDTNTLSGSRVRVSLKDQSGIEFIVSFTTWLGNIVYE</sequence>
<reference evidence="2" key="3">
    <citation type="submission" date="2023-05" db="EMBL/GenBank/DDBJ databases">
        <authorList>
            <person name="Smith C.H."/>
        </authorList>
    </citation>
    <scope>NUCLEOTIDE SEQUENCE</scope>
    <source>
        <strain evidence="2">CHS0354</strain>
        <tissue evidence="2">Mantle</tissue>
    </source>
</reference>
<dbReference type="Gene3D" id="2.60.40.2080">
    <property type="match status" value="1"/>
</dbReference>
<dbReference type="InterPro" id="IPR037221">
    <property type="entry name" value="H-type_lectin_dom_sf"/>
</dbReference>
<dbReference type="InterPro" id="IPR019019">
    <property type="entry name" value="H-type_lectin_domain"/>
</dbReference>
<name>A0AAE0T340_9BIVA</name>
<dbReference type="GO" id="GO:0030246">
    <property type="term" value="F:carbohydrate binding"/>
    <property type="evidence" value="ECO:0007669"/>
    <property type="project" value="InterPro"/>
</dbReference>
<dbReference type="Pfam" id="PF09458">
    <property type="entry name" value="H_lectin"/>
    <property type="match status" value="1"/>
</dbReference>
<comment type="caution">
    <text evidence="2">The sequence shown here is derived from an EMBL/GenBank/DDBJ whole genome shotgun (WGS) entry which is preliminary data.</text>
</comment>
<dbReference type="EMBL" id="JAEAOA010002305">
    <property type="protein sequence ID" value="KAK3602930.1"/>
    <property type="molecule type" value="Genomic_DNA"/>
</dbReference>
<dbReference type="GO" id="GO:0007155">
    <property type="term" value="P:cell adhesion"/>
    <property type="evidence" value="ECO:0007669"/>
    <property type="project" value="InterPro"/>
</dbReference>